<dbReference type="OrthoDB" id="9808254at2"/>
<dbReference type="AlphaFoldDB" id="A0A1A9EXS4"/>
<keyword evidence="3" id="KW-1185">Reference proteome</keyword>
<dbReference type="InterPro" id="IPR036249">
    <property type="entry name" value="Thioredoxin-like_sf"/>
</dbReference>
<dbReference type="InterPro" id="IPR010634">
    <property type="entry name" value="DUF1223"/>
</dbReference>
<dbReference type="EMBL" id="CP015839">
    <property type="protein sequence ID" value="ANG62677.1"/>
    <property type="molecule type" value="Genomic_DNA"/>
</dbReference>
<gene>
    <name evidence="2" type="ORF">A8C75_09400</name>
</gene>
<dbReference type="KEGG" id="mars:A8C75_09400"/>
<sequence>MKVIVVCIWALLFGGAVQAQTFKSGPQGADLVELYTSEGCSSCPPADAWLSSLVDDPRLFRSLFPVAFHVDYWNRLGWPDRFSSARYTERQRTYVQQGHVSQVYTPGLVVNGQEWRGWLQGQSRSALVAWVSQGSDLQPLQVIGGYIEPGL</sequence>
<accession>A0A1A9EXS4</accession>
<reference evidence="3" key="1">
    <citation type="submission" date="2016-05" db="EMBL/GenBank/DDBJ databases">
        <authorList>
            <person name="Baek K."/>
            <person name="Yang S.-J."/>
        </authorList>
    </citation>
    <scope>NUCLEOTIDE SEQUENCE [LARGE SCALE GENOMIC DNA]</scope>
    <source>
        <strain evidence="3">ST58-10</strain>
    </source>
</reference>
<dbReference type="Pfam" id="PF06764">
    <property type="entry name" value="DUF1223"/>
    <property type="match status" value="1"/>
</dbReference>
<protein>
    <recommendedName>
        <fullName evidence="4">DUF1223 domain-containing protein</fullName>
    </recommendedName>
</protein>
<dbReference type="PANTHER" id="PTHR36057">
    <property type="match status" value="1"/>
</dbReference>
<dbReference type="Proteomes" id="UP000078070">
    <property type="component" value="Chromosome"/>
</dbReference>
<proteinExistence type="predicted"/>
<evidence type="ECO:0000313" key="3">
    <source>
        <dbReference type="Proteomes" id="UP000078070"/>
    </source>
</evidence>
<organism evidence="2 3">
    <name type="scientific">Marinobacterium aestuarii</name>
    <dbReference type="NCBI Taxonomy" id="1821621"/>
    <lineage>
        <taxon>Bacteria</taxon>
        <taxon>Pseudomonadati</taxon>
        <taxon>Pseudomonadota</taxon>
        <taxon>Gammaproteobacteria</taxon>
        <taxon>Oceanospirillales</taxon>
        <taxon>Oceanospirillaceae</taxon>
        <taxon>Marinobacterium</taxon>
    </lineage>
</organism>
<evidence type="ECO:0000256" key="1">
    <source>
        <dbReference type="SAM" id="SignalP"/>
    </source>
</evidence>
<dbReference type="RefSeq" id="WP_067381182.1">
    <property type="nucleotide sequence ID" value="NZ_CP015839.1"/>
</dbReference>
<evidence type="ECO:0000313" key="2">
    <source>
        <dbReference type="EMBL" id="ANG62677.1"/>
    </source>
</evidence>
<name>A0A1A9EXS4_9GAMM</name>
<dbReference type="PANTHER" id="PTHR36057:SF1">
    <property type="entry name" value="LIPOPROTEIN LIPID ATTACHMENT SITE-LIKE PROTEIN, PUTATIVE (DUF1223)-RELATED"/>
    <property type="match status" value="1"/>
</dbReference>
<reference evidence="2 3" key="2">
    <citation type="journal article" date="2018" name="Int. J. Syst. Evol. Microbiol.">
        <title>Marinobacterium aestuarii sp. nov., a benzene-degrading marine bacterium isolated from estuary sediment.</title>
        <authorList>
            <person name="Bae S.S."/>
            <person name="Jung J."/>
            <person name="Chung D."/>
            <person name="Baek K."/>
        </authorList>
    </citation>
    <scope>NUCLEOTIDE SEQUENCE [LARGE SCALE GENOMIC DNA]</scope>
    <source>
        <strain evidence="2 3">ST58-10</strain>
    </source>
</reference>
<evidence type="ECO:0008006" key="4">
    <source>
        <dbReference type="Google" id="ProtNLM"/>
    </source>
</evidence>
<feature type="chain" id="PRO_5008386531" description="DUF1223 domain-containing protein" evidence="1">
    <location>
        <begin position="20"/>
        <end position="151"/>
    </location>
</feature>
<feature type="signal peptide" evidence="1">
    <location>
        <begin position="1"/>
        <end position="19"/>
    </location>
</feature>
<dbReference type="SUPFAM" id="SSF52833">
    <property type="entry name" value="Thioredoxin-like"/>
    <property type="match status" value="1"/>
</dbReference>
<keyword evidence="1" id="KW-0732">Signal</keyword>
<dbReference type="STRING" id="1821621.A8C75_09400"/>